<comment type="caution">
    <text evidence="1">The sequence shown here is derived from an EMBL/GenBank/DDBJ whole genome shotgun (WGS) entry which is preliminary data.</text>
</comment>
<reference evidence="1 2" key="1">
    <citation type="submission" date="2019-03" db="EMBL/GenBank/DDBJ databases">
        <title>Genomic Encyclopedia of Type Strains, Phase IV (KMG-IV): sequencing the most valuable type-strain genomes for metagenomic binning, comparative biology and taxonomic classification.</title>
        <authorList>
            <person name="Goeker M."/>
        </authorList>
    </citation>
    <scope>NUCLEOTIDE SEQUENCE [LARGE SCALE GENOMIC DNA]</scope>
    <source>
        <strain evidence="1 2">DSM 6770</strain>
    </source>
</reference>
<evidence type="ECO:0000313" key="1">
    <source>
        <dbReference type="EMBL" id="TDU19018.1"/>
    </source>
</evidence>
<proteinExistence type="predicted"/>
<gene>
    <name evidence="1" type="ORF">C8E00_11093</name>
</gene>
<protein>
    <submittedName>
        <fullName evidence="1">Uncharacterized protein</fullName>
    </submittedName>
</protein>
<accession>A0A4R7NFG3</accession>
<sequence length="79" mass="8280">MTSSQPANGDAKPESRSPLLRALGVIDDALSIVERVIVAGGVLAMAVLMSAHVVNCTPKVGHPIQPSGCFYEEPVQRPV</sequence>
<dbReference type="AlphaFoldDB" id="A0A4R7NFG3"/>
<dbReference type="Proteomes" id="UP000295380">
    <property type="component" value="Unassembled WGS sequence"/>
</dbReference>
<keyword evidence="2" id="KW-1185">Reference proteome</keyword>
<evidence type="ECO:0000313" key="2">
    <source>
        <dbReference type="Proteomes" id="UP000295380"/>
    </source>
</evidence>
<dbReference type="EMBL" id="SOBR01000010">
    <property type="protein sequence ID" value="TDU19018.1"/>
    <property type="molecule type" value="Genomic_DNA"/>
</dbReference>
<name>A0A4R7NFG3_9GAMM</name>
<organism evidence="1 2">
    <name type="scientific">Chromohalobacter marismortui</name>
    <dbReference type="NCBI Taxonomy" id="42055"/>
    <lineage>
        <taxon>Bacteria</taxon>
        <taxon>Pseudomonadati</taxon>
        <taxon>Pseudomonadota</taxon>
        <taxon>Gammaproteobacteria</taxon>
        <taxon>Oceanospirillales</taxon>
        <taxon>Halomonadaceae</taxon>
        <taxon>Chromohalobacter</taxon>
    </lineage>
</organism>